<accession>A0A9W7GIF6</accession>
<evidence type="ECO:0000313" key="3">
    <source>
        <dbReference type="EMBL" id="GMI46334.1"/>
    </source>
</evidence>
<dbReference type="Proteomes" id="UP001165065">
    <property type="component" value="Unassembled WGS sequence"/>
</dbReference>
<dbReference type="SUPFAM" id="SSF58038">
    <property type="entry name" value="SNARE fusion complex"/>
    <property type="match status" value="1"/>
</dbReference>
<keyword evidence="4" id="KW-1185">Reference proteome</keyword>
<dbReference type="Gene3D" id="1.20.5.110">
    <property type="match status" value="1"/>
</dbReference>
<dbReference type="OrthoDB" id="29755at2759"/>
<dbReference type="EMBL" id="BRYA01000293">
    <property type="protein sequence ID" value="GMI46334.1"/>
    <property type="molecule type" value="Genomic_DNA"/>
</dbReference>
<evidence type="ECO:0000313" key="4">
    <source>
        <dbReference type="Proteomes" id="UP001165065"/>
    </source>
</evidence>
<dbReference type="AlphaFoldDB" id="A0A9W7GIF6"/>
<dbReference type="InterPro" id="IPR000727">
    <property type="entry name" value="T_SNARE_dom"/>
</dbReference>
<gene>
    <name evidence="3" type="ORF">TrCOL_g9573</name>
</gene>
<comment type="caution">
    <text evidence="3">The sequence shown here is derived from an EMBL/GenBank/DDBJ whole genome shotgun (WGS) entry which is preliminary data.</text>
</comment>
<sequence>MALCCSNDSSYLDADLERCISSLRELQDSLRAETHRHAAPVLEEGGDMFNNLKSQIVGRLCTVRTLLENTGGGGGGGKSPAPGTPVDPQTSIRLQSAIRENVRQLNEEFRDLENCYKSESSRRRRKYSPAEAAGRRQLVSQLAEEIAAVKTLQKRQYMESYRDPSSQVKSMEDAELFSHAQGQSDWSDDFLQSSDVNASQKQSLLTIKQREAAFESTIKSIGAGVLDLHDLAVRQNEEVKMQNMMLEDMATRMEGVSGKMENINRKMKVTLRNVARGGDKLCVDIVCVVLALGLAGVAWREFKLKEYI</sequence>
<organism evidence="3 4">
    <name type="scientific">Triparma columacea</name>
    <dbReference type="NCBI Taxonomy" id="722753"/>
    <lineage>
        <taxon>Eukaryota</taxon>
        <taxon>Sar</taxon>
        <taxon>Stramenopiles</taxon>
        <taxon>Ochrophyta</taxon>
        <taxon>Bolidophyceae</taxon>
        <taxon>Parmales</taxon>
        <taxon>Triparmaceae</taxon>
        <taxon>Triparma</taxon>
    </lineage>
</organism>
<keyword evidence="1" id="KW-0175">Coiled coil</keyword>
<proteinExistence type="predicted"/>
<dbReference type="CDD" id="cd15841">
    <property type="entry name" value="SNARE_Qc"/>
    <property type="match status" value="1"/>
</dbReference>
<dbReference type="PROSITE" id="PS50192">
    <property type="entry name" value="T_SNARE"/>
    <property type="match status" value="1"/>
</dbReference>
<protein>
    <recommendedName>
        <fullName evidence="2">t-SNARE coiled-coil homology domain-containing protein</fullName>
    </recommendedName>
</protein>
<evidence type="ECO:0000259" key="2">
    <source>
        <dbReference type="PROSITE" id="PS50192"/>
    </source>
</evidence>
<feature type="domain" description="T-SNARE coiled-coil homology" evidence="2">
    <location>
        <begin position="208"/>
        <end position="270"/>
    </location>
</feature>
<name>A0A9W7GIF6_9STRA</name>
<feature type="coiled-coil region" evidence="1">
    <location>
        <begin position="95"/>
        <end position="122"/>
    </location>
</feature>
<reference evidence="4" key="1">
    <citation type="journal article" date="2023" name="Commun. Biol.">
        <title>Genome analysis of Parmales, the sister group of diatoms, reveals the evolutionary specialization of diatoms from phago-mixotrophs to photoautotrophs.</title>
        <authorList>
            <person name="Ban H."/>
            <person name="Sato S."/>
            <person name="Yoshikawa S."/>
            <person name="Yamada K."/>
            <person name="Nakamura Y."/>
            <person name="Ichinomiya M."/>
            <person name="Sato N."/>
            <person name="Blanc-Mathieu R."/>
            <person name="Endo H."/>
            <person name="Kuwata A."/>
            <person name="Ogata H."/>
        </authorList>
    </citation>
    <scope>NUCLEOTIDE SEQUENCE [LARGE SCALE GENOMIC DNA]</scope>
</reference>
<evidence type="ECO:0000256" key="1">
    <source>
        <dbReference type="SAM" id="Coils"/>
    </source>
</evidence>